<reference evidence="1 2" key="1">
    <citation type="submission" date="2019-07" db="EMBL/GenBank/DDBJ databases">
        <title>Whole genome shotgun sequence of Skermanella aerolata NBRC 106429.</title>
        <authorList>
            <person name="Hosoyama A."/>
            <person name="Uohara A."/>
            <person name="Ohji S."/>
            <person name="Ichikawa N."/>
        </authorList>
    </citation>
    <scope>NUCLEOTIDE SEQUENCE [LARGE SCALE GENOMIC DNA]</scope>
    <source>
        <strain evidence="1 2">NBRC 106429</strain>
    </source>
</reference>
<name>A0A512DWV2_9PROT</name>
<dbReference type="AlphaFoldDB" id="A0A512DWV2"/>
<dbReference type="OrthoDB" id="9805830at2"/>
<sequence length="68" mass="7519">MRTNIDIDDALISEAMAASGLTTKKAVVEEALRRLVRQKQEEQTLALYGTVDWEGDLEQSRLGRADAA</sequence>
<gene>
    <name evidence="1" type="ORF">SAE02_50970</name>
</gene>
<accession>A0A512DWV2</accession>
<dbReference type="InterPro" id="IPR019239">
    <property type="entry name" value="VapB_antitoxin"/>
</dbReference>
<organism evidence="1 2">
    <name type="scientific">Skermanella aerolata</name>
    <dbReference type="NCBI Taxonomy" id="393310"/>
    <lineage>
        <taxon>Bacteria</taxon>
        <taxon>Pseudomonadati</taxon>
        <taxon>Pseudomonadota</taxon>
        <taxon>Alphaproteobacteria</taxon>
        <taxon>Rhodospirillales</taxon>
        <taxon>Azospirillaceae</taxon>
        <taxon>Skermanella</taxon>
    </lineage>
</organism>
<evidence type="ECO:0000313" key="2">
    <source>
        <dbReference type="Proteomes" id="UP000321523"/>
    </source>
</evidence>
<dbReference type="RefSeq" id="WP_044431907.1">
    <property type="nucleotide sequence ID" value="NZ_BJYZ01000024.1"/>
</dbReference>
<evidence type="ECO:0000313" key="1">
    <source>
        <dbReference type="EMBL" id="GEO40949.1"/>
    </source>
</evidence>
<protein>
    <submittedName>
        <fullName evidence="1">Antitoxin VapB</fullName>
    </submittedName>
</protein>
<dbReference type="Proteomes" id="UP000321523">
    <property type="component" value="Unassembled WGS sequence"/>
</dbReference>
<comment type="caution">
    <text evidence="1">The sequence shown here is derived from an EMBL/GenBank/DDBJ whole genome shotgun (WGS) entry which is preliminary data.</text>
</comment>
<dbReference type="Pfam" id="PF09957">
    <property type="entry name" value="VapB_antitoxin"/>
    <property type="match status" value="1"/>
</dbReference>
<proteinExistence type="predicted"/>
<dbReference type="EMBL" id="BJYZ01000024">
    <property type="protein sequence ID" value="GEO40949.1"/>
    <property type="molecule type" value="Genomic_DNA"/>
</dbReference>
<keyword evidence="2" id="KW-1185">Reference proteome</keyword>